<keyword evidence="2" id="KW-1185">Reference proteome</keyword>
<protein>
    <submittedName>
        <fullName evidence="1">Uncharacterized protein</fullName>
    </submittedName>
</protein>
<proteinExistence type="predicted"/>
<name>A0A1I4Z380_9PROT</name>
<organism evidence="1 2">
    <name type="scientific">Nitrosospira briensis</name>
    <dbReference type="NCBI Taxonomy" id="35799"/>
    <lineage>
        <taxon>Bacteria</taxon>
        <taxon>Pseudomonadati</taxon>
        <taxon>Pseudomonadota</taxon>
        <taxon>Betaproteobacteria</taxon>
        <taxon>Nitrosomonadales</taxon>
        <taxon>Nitrosomonadaceae</taxon>
        <taxon>Nitrosospira</taxon>
    </lineage>
</organism>
<gene>
    <name evidence="1" type="ORF">SAMN05216386_1006</name>
</gene>
<dbReference type="Proteomes" id="UP000183107">
    <property type="component" value="Unassembled WGS sequence"/>
</dbReference>
<sequence>MECKLESMNASTFAVNLSMSRFLFADILSRKMR</sequence>
<accession>A0A1I4Z380</accession>
<dbReference type="AlphaFoldDB" id="A0A1I4Z380"/>
<dbReference type="EMBL" id="FOVJ01000001">
    <property type="protein sequence ID" value="SFN44734.1"/>
    <property type="molecule type" value="Genomic_DNA"/>
</dbReference>
<evidence type="ECO:0000313" key="2">
    <source>
        <dbReference type="Proteomes" id="UP000183107"/>
    </source>
</evidence>
<evidence type="ECO:0000313" key="1">
    <source>
        <dbReference type="EMBL" id="SFN44734.1"/>
    </source>
</evidence>
<reference evidence="2" key="1">
    <citation type="submission" date="2016-10" db="EMBL/GenBank/DDBJ databases">
        <authorList>
            <person name="Varghese N."/>
        </authorList>
    </citation>
    <scope>NUCLEOTIDE SEQUENCE [LARGE SCALE GENOMIC DNA]</scope>
    <source>
        <strain evidence="2">Nsp8</strain>
    </source>
</reference>